<evidence type="ECO:0000313" key="3">
    <source>
        <dbReference type="Proteomes" id="UP000310249"/>
    </source>
</evidence>
<comment type="caution">
    <text evidence="2">The sequence shown here is derived from an EMBL/GenBank/DDBJ whole genome shotgun (WGS) entry which is preliminary data.</text>
</comment>
<dbReference type="Proteomes" id="UP000310249">
    <property type="component" value="Unassembled WGS sequence"/>
</dbReference>
<organism evidence="2 3">
    <name type="scientific">Pseudoalteromonas rubra</name>
    <dbReference type="NCBI Taxonomy" id="43658"/>
    <lineage>
        <taxon>Bacteria</taxon>
        <taxon>Pseudomonadati</taxon>
        <taxon>Pseudomonadota</taxon>
        <taxon>Gammaproteobacteria</taxon>
        <taxon>Alteromonadales</taxon>
        <taxon>Pseudoalteromonadaceae</taxon>
        <taxon>Pseudoalteromonas</taxon>
    </lineage>
</organism>
<reference evidence="3" key="2">
    <citation type="submission" date="2019-06" db="EMBL/GenBank/DDBJ databases">
        <title>Co-occurence of chitin degradation, pigmentation and bioactivity in marine Pseudoalteromonas.</title>
        <authorList>
            <person name="Sonnenschein E.C."/>
            <person name="Bech P.K."/>
        </authorList>
    </citation>
    <scope>NUCLEOTIDE SEQUENCE [LARGE SCALE GENOMIC DNA]</scope>
    <source>
        <strain evidence="3">S2676</strain>
    </source>
</reference>
<reference evidence="2 3" key="1">
    <citation type="submission" date="2018-01" db="EMBL/GenBank/DDBJ databases">
        <authorList>
            <person name="Paulsen S."/>
            <person name="Gram L.K."/>
        </authorList>
    </citation>
    <scope>NUCLEOTIDE SEQUENCE [LARGE SCALE GENOMIC DNA]</scope>
    <source>
        <strain evidence="2 3">S2676</strain>
    </source>
</reference>
<evidence type="ECO:0008006" key="4">
    <source>
        <dbReference type="Google" id="ProtNLM"/>
    </source>
</evidence>
<name>A0A5S3WFM3_9GAMM</name>
<protein>
    <recommendedName>
        <fullName evidence="4">SHOCT domain-containing protein</fullName>
    </recommendedName>
</protein>
<feature type="transmembrane region" description="Helical" evidence="1">
    <location>
        <begin position="80"/>
        <end position="99"/>
    </location>
</feature>
<keyword evidence="1" id="KW-0812">Transmembrane</keyword>
<gene>
    <name evidence="2" type="ORF">CWB99_22315</name>
</gene>
<accession>A0A5S3WFM3</accession>
<keyword evidence="1" id="KW-1133">Transmembrane helix</keyword>
<keyword evidence="1" id="KW-0472">Membrane</keyword>
<dbReference type="AlphaFoldDB" id="A0A5S3WFM3"/>
<dbReference type="RefSeq" id="WP_138551412.1">
    <property type="nucleotide sequence ID" value="NZ_PNCH01000023.1"/>
</dbReference>
<proteinExistence type="predicted"/>
<sequence length="194" mass="22626">MEFIQKKKSNKHTFTLHDDYFNFAYEDKSGSGDTDMNYADFPQKSSVQIEQNDWLRNVGYLWIALGIFQLGYAVYNGAPLSGKGFWVLVGSACVLWAYFSKVKYSVFRAERGNVFVIQDKNHDQIIDELNKRRNSQLLQWYGEVNPENELENEIQKFKWLAEQGVITNEEAEYKIAQAELLKKDDFELPGERLN</sequence>
<evidence type="ECO:0000256" key="1">
    <source>
        <dbReference type="SAM" id="Phobius"/>
    </source>
</evidence>
<dbReference type="OrthoDB" id="5982841at2"/>
<evidence type="ECO:0000313" key="2">
    <source>
        <dbReference type="EMBL" id="TMP24478.1"/>
    </source>
</evidence>
<dbReference type="EMBL" id="PNCI01000071">
    <property type="protein sequence ID" value="TMP24478.1"/>
    <property type="molecule type" value="Genomic_DNA"/>
</dbReference>
<feature type="transmembrane region" description="Helical" evidence="1">
    <location>
        <begin position="54"/>
        <end position="74"/>
    </location>
</feature>